<evidence type="ECO:0000259" key="1">
    <source>
        <dbReference type="Pfam" id="PF14244"/>
    </source>
</evidence>
<dbReference type="Proteomes" id="UP001443914">
    <property type="component" value="Unassembled WGS sequence"/>
</dbReference>
<evidence type="ECO:0008006" key="5">
    <source>
        <dbReference type="Google" id="ProtNLM"/>
    </source>
</evidence>
<evidence type="ECO:0000313" key="3">
    <source>
        <dbReference type="EMBL" id="KAK9733373.1"/>
    </source>
</evidence>
<feature type="domain" description="Retrovirus-related Pol polyprotein from transposon TNT 1-94-like beta-barrel" evidence="2">
    <location>
        <begin position="386"/>
        <end position="460"/>
    </location>
</feature>
<dbReference type="Pfam" id="PF22936">
    <property type="entry name" value="Pol_BBD"/>
    <property type="match status" value="1"/>
</dbReference>
<dbReference type="PANTHER" id="PTHR37610:SF40">
    <property type="entry name" value="OS01G0909600 PROTEIN"/>
    <property type="match status" value="1"/>
</dbReference>
<accession>A0AAW1LK20</accession>
<evidence type="ECO:0000313" key="4">
    <source>
        <dbReference type="Proteomes" id="UP001443914"/>
    </source>
</evidence>
<sequence>MTETDSNAVNFGASYSNPYDDPLYLSNSDFHGVQLLSTIFNGCNYLSWSRRMTLALTSKNKQGFLDGTTAMPDKTSFKLQQWRRSDTMVRCWILNSMLDVLKEGFMTVKTAKQLWSEIRERYGQSNGPLLFSIKKGVKECCSREYVNCEYFNKLKKYWDDIEEIESYPDFSCGALTKCSCNLLKKIMEQALKEKVIMFLMGLNNSFDNVRSNILSMEPLPNINKTYSIVHQIESQKMINSVINVPHDASAFMVDKKYTGNQWRKDLKRPKMDERWCDYCKKVGHVREKCFRLHPELKARFDNFRAVNHRSSVHLAENKEVPATEHPLEMSTSPVNAGVHEKTPSVNPALMFHSNPDGMAFAHMSCAGKTLESFAFCAKIYGSSLDWIIDSGATAHMTSQRHQFIRLRKLSKPVIVGLLDGSTQLVTESGDIQIHSKITLYDVLYVPSFKHNLLSVSKLLTENDMYINFHTEKCVLQDPAKDAVAIGSRQAGLYKLIVETREDSCSNTKRKTRCSASTVLPYTAACSSNKEMLDLMHARLGHTLLSKMQHVQQFSCGGLQSYFCDTCIMAKMHKLPFERSNSKANSMFDFVTPPFRIIGS</sequence>
<name>A0AAW1LK20_SAPOF</name>
<evidence type="ECO:0000259" key="2">
    <source>
        <dbReference type="Pfam" id="PF22936"/>
    </source>
</evidence>
<dbReference type="PANTHER" id="PTHR37610">
    <property type="entry name" value="CCHC-TYPE DOMAIN-CONTAINING PROTEIN"/>
    <property type="match status" value="1"/>
</dbReference>
<feature type="domain" description="Retrotransposon Copia-like N-terminal" evidence="1">
    <location>
        <begin position="27"/>
        <end position="72"/>
    </location>
</feature>
<reference evidence="3" key="1">
    <citation type="submission" date="2024-03" db="EMBL/GenBank/DDBJ databases">
        <title>WGS assembly of Saponaria officinalis var. Norfolk2.</title>
        <authorList>
            <person name="Jenkins J."/>
            <person name="Shu S."/>
            <person name="Grimwood J."/>
            <person name="Barry K."/>
            <person name="Goodstein D."/>
            <person name="Schmutz J."/>
            <person name="Leebens-Mack J."/>
            <person name="Osbourn A."/>
        </authorList>
    </citation>
    <scope>NUCLEOTIDE SEQUENCE [LARGE SCALE GENOMIC DNA]</scope>
    <source>
        <strain evidence="3">JIC</strain>
    </source>
</reference>
<dbReference type="InterPro" id="IPR029472">
    <property type="entry name" value="Copia-like_N"/>
</dbReference>
<proteinExistence type="predicted"/>
<keyword evidence="4" id="KW-1185">Reference proteome</keyword>
<dbReference type="InterPro" id="IPR054722">
    <property type="entry name" value="PolX-like_BBD"/>
</dbReference>
<organism evidence="3 4">
    <name type="scientific">Saponaria officinalis</name>
    <name type="common">Common soapwort</name>
    <name type="synonym">Lychnis saponaria</name>
    <dbReference type="NCBI Taxonomy" id="3572"/>
    <lineage>
        <taxon>Eukaryota</taxon>
        <taxon>Viridiplantae</taxon>
        <taxon>Streptophyta</taxon>
        <taxon>Embryophyta</taxon>
        <taxon>Tracheophyta</taxon>
        <taxon>Spermatophyta</taxon>
        <taxon>Magnoliopsida</taxon>
        <taxon>eudicotyledons</taxon>
        <taxon>Gunneridae</taxon>
        <taxon>Pentapetalae</taxon>
        <taxon>Caryophyllales</taxon>
        <taxon>Caryophyllaceae</taxon>
        <taxon>Caryophylleae</taxon>
        <taxon>Saponaria</taxon>
    </lineage>
</organism>
<gene>
    <name evidence="3" type="ORF">RND81_04G063500</name>
</gene>
<protein>
    <recommendedName>
        <fullName evidence="5">Retrotransposon Copia-like N-terminal domain-containing protein</fullName>
    </recommendedName>
</protein>
<dbReference type="EMBL" id="JBDFQZ010000004">
    <property type="protein sequence ID" value="KAK9733373.1"/>
    <property type="molecule type" value="Genomic_DNA"/>
</dbReference>
<dbReference type="Pfam" id="PF14244">
    <property type="entry name" value="Retrotran_gag_3"/>
    <property type="match status" value="1"/>
</dbReference>
<comment type="caution">
    <text evidence="3">The sequence shown here is derived from an EMBL/GenBank/DDBJ whole genome shotgun (WGS) entry which is preliminary data.</text>
</comment>
<dbReference type="AlphaFoldDB" id="A0AAW1LK20"/>